<organism evidence="2 3">
    <name type="scientific">Comamonas avium</name>
    <dbReference type="NCBI Taxonomy" id="2762231"/>
    <lineage>
        <taxon>Bacteria</taxon>
        <taxon>Pseudomonadati</taxon>
        <taxon>Pseudomonadota</taxon>
        <taxon>Betaproteobacteria</taxon>
        <taxon>Burkholderiales</taxon>
        <taxon>Comamonadaceae</taxon>
        <taxon>Comamonas</taxon>
    </lineage>
</organism>
<comment type="caution">
    <text evidence="2">The sequence shown here is derived from an EMBL/GenBank/DDBJ whole genome shotgun (WGS) entry which is preliminary data.</text>
</comment>
<gene>
    <name evidence="2" type="ORF">H9646_13465</name>
</gene>
<reference evidence="2 3" key="1">
    <citation type="submission" date="2020-08" db="EMBL/GenBank/DDBJ databases">
        <title>A Genomic Blueprint of the Chicken Gut Microbiome.</title>
        <authorList>
            <person name="Gilroy R."/>
            <person name="Ravi A."/>
            <person name="Getino M."/>
            <person name="Pursley I."/>
            <person name="Horton D.L."/>
            <person name="Alikhan N.-F."/>
            <person name="Baker D."/>
            <person name="Gharbi K."/>
            <person name="Hall N."/>
            <person name="Watson M."/>
            <person name="Adriaenssens E.M."/>
            <person name="Foster-Nyarko E."/>
            <person name="Jarju S."/>
            <person name="Secka A."/>
            <person name="Antonio M."/>
            <person name="Oren A."/>
            <person name="Chaudhuri R."/>
            <person name="La Ragione R.M."/>
            <person name="Hildebrand F."/>
            <person name="Pallen M.J."/>
        </authorList>
    </citation>
    <scope>NUCLEOTIDE SEQUENCE [LARGE SCALE GENOMIC DNA]</scope>
    <source>
        <strain evidence="2 3">Sa2CVA6</strain>
    </source>
</reference>
<protein>
    <submittedName>
        <fullName evidence="2">Uncharacterized protein</fullName>
    </submittedName>
</protein>
<keyword evidence="3" id="KW-1185">Reference proteome</keyword>
<feature type="region of interest" description="Disordered" evidence="1">
    <location>
        <begin position="1"/>
        <end position="24"/>
    </location>
</feature>
<name>A0ABR8SDG7_9BURK</name>
<sequence length="68" mass="7601">MPPQKTAALPSSDTQAKKARKTPVKIQAQTVIPEGLKVQVHERKSPPDNYPICNGTSFEPYRPKTWGR</sequence>
<dbReference type="RefSeq" id="WP_191723880.1">
    <property type="nucleotide sequence ID" value="NZ_JACSQK010000006.1"/>
</dbReference>
<proteinExistence type="predicted"/>
<feature type="region of interest" description="Disordered" evidence="1">
    <location>
        <begin position="42"/>
        <end position="68"/>
    </location>
</feature>
<evidence type="ECO:0000313" key="2">
    <source>
        <dbReference type="EMBL" id="MBD7961485.1"/>
    </source>
</evidence>
<dbReference type="Proteomes" id="UP000634919">
    <property type="component" value="Unassembled WGS sequence"/>
</dbReference>
<accession>A0ABR8SDG7</accession>
<evidence type="ECO:0000313" key="3">
    <source>
        <dbReference type="Proteomes" id="UP000634919"/>
    </source>
</evidence>
<dbReference type="EMBL" id="JACSQK010000006">
    <property type="protein sequence ID" value="MBD7961485.1"/>
    <property type="molecule type" value="Genomic_DNA"/>
</dbReference>
<evidence type="ECO:0000256" key="1">
    <source>
        <dbReference type="SAM" id="MobiDB-lite"/>
    </source>
</evidence>